<accession>A0A0C9N2R1</accession>
<evidence type="ECO:0000313" key="2">
    <source>
        <dbReference type="EMBL" id="GAN13819.1"/>
    </source>
</evidence>
<dbReference type="AlphaFoldDB" id="A0A0C9N2R1"/>
<reference evidence="2 3" key="1">
    <citation type="submission" date="2014-08" db="EMBL/GenBank/DDBJ databases">
        <title>Whole genome shotgun sequence of Sphingomonas paucimobilis NBRC 13935.</title>
        <authorList>
            <person name="Hosoyama A."/>
            <person name="Hashimoto M."/>
            <person name="Hosoyama Y."/>
            <person name="Noguchi M."/>
            <person name="Uohara A."/>
            <person name="Ohji S."/>
            <person name="Katano-Makiyama Y."/>
            <person name="Ichikawa N."/>
            <person name="Kimura A."/>
            <person name="Yamazoe A."/>
            <person name="Fujita N."/>
        </authorList>
    </citation>
    <scope>NUCLEOTIDE SEQUENCE [LARGE SCALE GENOMIC DNA]</scope>
    <source>
        <strain evidence="2 3">NBRC 13935</strain>
    </source>
</reference>
<sequence>MIRHRLAPLILVATLPAATAAAPGDPVPVKPRLFQDWIVACDNGGRCEAASLSPDDGMLQDAGLLVRRDADGALSVRVADMTGKAPQATVRIDGRAVASTPLARQVEGTWRGAPAKALAVALVRGRKAAILTPSAHPLSLRGAAAAFRYMDDRQRRAGTKTALVAKGARPYRGTPPALPVVRIVTPPPGKAPTIPGAAINAARRQFGCATDDGSPVSADAYRLDARATLVLLSCGAGAYNYMVQPLIWRDKRLTPAAFDYAFRFGEPKPPGQPQTLVNTDWSPDGRLSSWAKGRGLGDCGDAAQYGWDGTRFRLLSAAVMTECRGAIDTLSVWRARAVPAGTR</sequence>
<protein>
    <submittedName>
        <fullName evidence="2">DNA, contig: SP629</fullName>
    </submittedName>
</protein>
<name>A0A0C9N2R1_SPHPI</name>
<proteinExistence type="predicted"/>
<keyword evidence="1" id="KW-0732">Signal</keyword>
<organism evidence="2 3">
    <name type="scientific">Sphingomonas paucimobilis NBRC 13935</name>
    <dbReference type="NCBI Taxonomy" id="1219050"/>
    <lineage>
        <taxon>Bacteria</taxon>
        <taxon>Pseudomonadati</taxon>
        <taxon>Pseudomonadota</taxon>
        <taxon>Alphaproteobacteria</taxon>
        <taxon>Sphingomonadales</taxon>
        <taxon>Sphingomonadaceae</taxon>
        <taxon>Sphingomonas</taxon>
    </lineage>
</organism>
<feature type="chain" id="PRO_5002215970" evidence="1">
    <location>
        <begin position="21"/>
        <end position="343"/>
    </location>
</feature>
<dbReference type="GeneID" id="78527481"/>
<evidence type="ECO:0000256" key="1">
    <source>
        <dbReference type="SAM" id="SignalP"/>
    </source>
</evidence>
<gene>
    <name evidence="2" type="ORF">SP6_29_00100</name>
</gene>
<dbReference type="InterPro" id="IPR009560">
    <property type="entry name" value="DUF1176"/>
</dbReference>
<comment type="caution">
    <text evidence="2">The sequence shown here is derived from an EMBL/GenBank/DDBJ whole genome shotgun (WGS) entry which is preliminary data.</text>
</comment>
<dbReference type="RefSeq" id="WP_007406666.1">
    <property type="nucleotide sequence ID" value="NZ_BBJS01000029.1"/>
</dbReference>
<feature type="signal peptide" evidence="1">
    <location>
        <begin position="1"/>
        <end position="20"/>
    </location>
</feature>
<dbReference type="Pfam" id="PF06674">
    <property type="entry name" value="DUF1176"/>
    <property type="match status" value="1"/>
</dbReference>
<keyword evidence="3" id="KW-1185">Reference proteome</keyword>
<evidence type="ECO:0000313" key="3">
    <source>
        <dbReference type="Proteomes" id="UP000032025"/>
    </source>
</evidence>
<dbReference type="Proteomes" id="UP000032025">
    <property type="component" value="Unassembled WGS sequence"/>
</dbReference>
<dbReference type="EMBL" id="BBJS01000029">
    <property type="protein sequence ID" value="GAN13819.1"/>
    <property type="molecule type" value="Genomic_DNA"/>
</dbReference>